<evidence type="ECO:0000256" key="1">
    <source>
        <dbReference type="SAM" id="MobiDB-lite"/>
    </source>
</evidence>
<keyword evidence="3" id="KW-1185">Reference proteome</keyword>
<name>A0A4S8J6R2_MUSBA</name>
<sequence length="195" mass="22845">MWEDRPHLISRTFESTSDQESNWHHLPHHFHELSNGKKRVVDEGLGEEEEEEEEEREGRGKRKKKSLQQPDILDLEEMKRPLGDNSDGHRSDGESNNFNRLHRDAKISCLVHLSRSYYGVVASVNRDFRTMIRSGEIHMVRWKVSTLTSQPRTFEQQDLRILRTKYNVQQAAPWVVTMTMPVRFLCVAVGLSLHQ</sequence>
<gene>
    <name evidence="2" type="ORF">C4D60_Mb03t01360</name>
</gene>
<protein>
    <submittedName>
        <fullName evidence="2">Uncharacterized protein</fullName>
    </submittedName>
</protein>
<evidence type="ECO:0000313" key="2">
    <source>
        <dbReference type="EMBL" id="THU57233.1"/>
    </source>
</evidence>
<feature type="compositionally biased region" description="Acidic residues" evidence="1">
    <location>
        <begin position="44"/>
        <end position="55"/>
    </location>
</feature>
<reference evidence="2 3" key="1">
    <citation type="journal article" date="2019" name="Nat. Plants">
        <title>Genome sequencing of Musa balbisiana reveals subgenome evolution and function divergence in polyploid bananas.</title>
        <authorList>
            <person name="Yao X."/>
        </authorList>
    </citation>
    <scope>NUCLEOTIDE SEQUENCE [LARGE SCALE GENOMIC DNA]</scope>
    <source>
        <strain evidence="3">cv. DH-PKW</strain>
        <tissue evidence="2">Leaves</tissue>
    </source>
</reference>
<feature type="compositionally biased region" description="Basic and acidic residues" evidence="1">
    <location>
        <begin position="76"/>
        <end position="93"/>
    </location>
</feature>
<comment type="caution">
    <text evidence="2">The sequence shown here is derived from an EMBL/GenBank/DDBJ whole genome shotgun (WGS) entry which is preliminary data.</text>
</comment>
<dbReference type="Proteomes" id="UP000317650">
    <property type="component" value="Chromosome 3"/>
</dbReference>
<dbReference type="STRING" id="52838.A0A4S8J6R2"/>
<feature type="region of interest" description="Disordered" evidence="1">
    <location>
        <begin position="1"/>
        <end position="98"/>
    </location>
</feature>
<organism evidence="2 3">
    <name type="scientific">Musa balbisiana</name>
    <name type="common">Banana</name>
    <dbReference type="NCBI Taxonomy" id="52838"/>
    <lineage>
        <taxon>Eukaryota</taxon>
        <taxon>Viridiplantae</taxon>
        <taxon>Streptophyta</taxon>
        <taxon>Embryophyta</taxon>
        <taxon>Tracheophyta</taxon>
        <taxon>Spermatophyta</taxon>
        <taxon>Magnoliopsida</taxon>
        <taxon>Liliopsida</taxon>
        <taxon>Zingiberales</taxon>
        <taxon>Musaceae</taxon>
        <taxon>Musa</taxon>
    </lineage>
</organism>
<proteinExistence type="predicted"/>
<evidence type="ECO:0000313" key="3">
    <source>
        <dbReference type="Proteomes" id="UP000317650"/>
    </source>
</evidence>
<dbReference type="AlphaFoldDB" id="A0A4S8J6R2"/>
<feature type="compositionally biased region" description="Basic and acidic residues" evidence="1">
    <location>
        <begin position="29"/>
        <end position="42"/>
    </location>
</feature>
<dbReference type="EMBL" id="PYDT01000006">
    <property type="protein sequence ID" value="THU57233.1"/>
    <property type="molecule type" value="Genomic_DNA"/>
</dbReference>
<accession>A0A4S8J6R2</accession>